<gene>
    <name evidence="1" type="ORF">EHQ30_14985</name>
</gene>
<evidence type="ECO:0000313" key="2">
    <source>
        <dbReference type="Proteomes" id="UP000297891"/>
    </source>
</evidence>
<dbReference type="OrthoDB" id="347388at2"/>
<name>A0A5F1Z576_9LEPT</name>
<dbReference type="RefSeq" id="WP_135677151.1">
    <property type="nucleotide sequence ID" value="NZ_RQFP01000014.1"/>
</dbReference>
<evidence type="ECO:0000313" key="1">
    <source>
        <dbReference type="EMBL" id="TGK91517.1"/>
    </source>
</evidence>
<dbReference type="PROSITE" id="PS51257">
    <property type="entry name" value="PROKAR_LIPOPROTEIN"/>
    <property type="match status" value="1"/>
</dbReference>
<protein>
    <recommendedName>
        <fullName evidence="3">Lipoprotein</fullName>
    </recommendedName>
</protein>
<dbReference type="EMBL" id="RQFP01000014">
    <property type="protein sequence ID" value="TGK91517.1"/>
    <property type="molecule type" value="Genomic_DNA"/>
</dbReference>
<comment type="caution">
    <text evidence="1">The sequence shown here is derived from an EMBL/GenBank/DDBJ whole genome shotgun (WGS) entry which is preliminary data.</text>
</comment>
<keyword evidence="2" id="KW-1185">Reference proteome</keyword>
<accession>A0A5F1Z576</accession>
<evidence type="ECO:0008006" key="3">
    <source>
        <dbReference type="Google" id="ProtNLM"/>
    </source>
</evidence>
<sequence>MIRRKFFALLMLVIFLLGFLVGCEKEYSNSPELCIATQALMQSLKARDLQDFNSGKISESRYIELINKRDESVFQICVISLIKIEQNSNF</sequence>
<dbReference type="AlphaFoldDB" id="A0A5F1Z576"/>
<proteinExistence type="predicted"/>
<dbReference type="Proteomes" id="UP000297891">
    <property type="component" value="Unassembled WGS sequence"/>
</dbReference>
<organism evidence="1 2">
    <name type="scientific">Leptospira brenneri</name>
    <dbReference type="NCBI Taxonomy" id="2023182"/>
    <lineage>
        <taxon>Bacteria</taxon>
        <taxon>Pseudomonadati</taxon>
        <taxon>Spirochaetota</taxon>
        <taxon>Spirochaetia</taxon>
        <taxon>Leptospirales</taxon>
        <taxon>Leptospiraceae</taxon>
        <taxon>Leptospira</taxon>
    </lineage>
</organism>
<reference evidence="1" key="1">
    <citation type="journal article" date="2019" name="PLoS Negl. Trop. Dis.">
        <title>Revisiting the worldwide diversity of Leptospira species in the environment.</title>
        <authorList>
            <person name="Vincent A.T."/>
            <person name="Schiettekatte O."/>
            <person name="Bourhy P."/>
            <person name="Veyrier F.J."/>
            <person name="Picardeau M."/>
        </authorList>
    </citation>
    <scope>NUCLEOTIDE SEQUENCE [LARGE SCALE GENOMIC DNA]</scope>
    <source>
        <strain evidence="1">201800277</strain>
    </source>
</reference>